<keyword evidence="1" id="KW-0472">Membrane</keyword>
<reference evidence="2" key="1">
    <citation type="journal article" date="2013" name="J. Plant Res.">
        <title>Effect of fungi and light on seed germination of three Opuntia species from semiarid lands of central Mexico.</title>
        <authorList>
            <person name="Delgado-Sanchez P."/>
            <person name="Jimenez-Bremont J.F."/>
            <person name="Guerrero-Gonzalez Mde L."/>
            <person name="Flores J."/>
        </authorList>
    </citation>
    <scope>NUCLEOTIDE SEQUENCE</scope>
    <source>
        <tissue evidence="2">Cladode</tissue>
    </source>
</reference>
<reference evidence="2" key="2">
    <citation type="submission" date="2020-07" db="EMBL/GenBank/DDBJ databases">
        <authorList>
            <person name="Vera ALvarez R."/>
            <person name="Arias-Moreno D.M."/>
            <person name="Jimenez-Jacinto V."/>
            <person name="Jimenez-Bremont J.F."/>
            <person name="Swaminathan K."/>
            <person name="Moose S.P."/>
            <person name="Guerrero-Gonzalez M.L."/>
            <person name="Marino-Ramirez L."/>
            <person name="Landsman D."/>
            <person name="Rodriguez-Kessler M."/>
            <person name="Delgado-Sanchez P."/>
        </authorList>
    </citation>
    <scope>NUCLEOTIDE SEQUENCE</scope>
    <source>
        <tissue evidence="2">Cladode</tissue>
    </source>
</reference>
<keyword evidence="1" id="KW-1133">Transmembrane helix</keyword>
<evidence type="ECO:0000313" key="2">
    <source>
        <dbReference type="EMBL" id="MBA4654109.1"/>
    </source>
</evidence>
<keyword evidence="1" id="KW-0812">Transmembrane</keyword>
<accession>A0A7C9E763</accession>
<protein>
    <submittedName>
        <fullName evidence="2">Uncharacterized protein</fullName>
    </submittedName>
</protein>
<feature type="transmembrane region" description="Helical" evidence="1">
    <location>
        <begin position="123"/>
        <end position="147"/>
    </location>
</feature>
<feature type="transmembrane region" description="Helical" evidence="1">
    <location>
        <begin position="20"/>
        <end position="49"/>
    </location>
</feature>
<dbReference type="AlphaFoldDB" id="A0A7C9E763"/>
<sequence>MNHFRPTFFMCSYILVDFTVVYLSSTFLLVLLTIRICISKLLLVICNFLRNFFSGFFGDALSFFVDLEFLCFLCHQGTLISILLFAHRFLILQLVVNLDDTQALISILIFLDHMFSRSVGFIGYYAITTGSCGFCGTLELLSIFSWFGTLVYGDTFHYVA</sequence>
<evidence type="ECO:0000256" key="1">
    <source>
        <dbReference type="SAM" id="Phobius"/>
    </source>
</evidence>
<name>A0A7C9E763_OPUST</name>
<proteinExistence type="predicted"/>
<organism evidence="2">
    <name type="scientific">Opuntia streptacantha</name>
    <name type="common">Prickly pear cactus</name>
    <name type="synonym">Opuntia cardona</name>
    <dbReference type="NCBI Taxonomy" id="393608"/>
    <lineage>
        <taxon>Eukaryota</taxon>
        <taxon>Viridiplantae</taxon>
        <taxon>Streptophyta</taxon>
        <taxon>Embryophyta</taxon>
        <taxon>Tracheophyta</taxon>
        <taxon>Spermatophyta</taxon>
        <taxon>Magnoliopsida</taxon>
        <taxon>eudicotyledons</taxon>
        <taxon>Gunneridae</taxon>
        <taxon>Pentapetalae</taxon>
        <taxon>Caryophyllales</taxon>
        <taxon>Cactineae</taxon>
        <taxon>Cactaceae</taxon>
        <taxon>Opuntioideae</taxon>
        <taxon>Opuntia</taxon>
    </lineage>
</organism>
<dbReference type="EMBL" id="GISG01182098">
    <property type="protein sequence ID" value="MBA4654109.1"/>
    <property type="molecule type" value="Transcribed_RNA"/>
</dbReference>